<dbReference type="InterPro" id="IPR051788">
    <property type="entry name" value="MFS_Transporter"/>
</dbReference>
<dbReference type="InterPro" id="IPR036259">
    <property type="entry name" value="MFS_trans_sf"/>
</dbReference>
<gene>
    <name evidence="7" type="ORF">AVDCRST_MAG07-3012</name>
</gene>
<dbReference type="SUPFAM" id="SSF103473">
    <property type="entry name" value="MFS general substrate transporter"/>
    <property type="match status" value="1"/>
</dbReference>
<evidence type="ECO:0000313" key="7">
    <source>
        <dbReference type="EMBL" id="CAA9347180.1"/>
    </source>
</evidence>
<feature type="transmembrane region" description="Helical" evidence="5">
    <location>
        <begin position="126"/>
        <end position="149"/>
    </location>
</feature>
<evidence type="ECO:0000256" key="2">
    <source>
        <dbReference type="ARBA" id="ARBA00022692"/>
    </source>
</evidence>
<organism evidence="7">
    <name type="scientific">uncultured Frankineae bacterium</name>
    <dbReference type="NCBI Taxonomy" id="437475"/>
    <lineage>
        <taxon>Bacteria</taxon>
        <taxon>Bacillati</taxon>
        <taxon>Actinomycetota</taxon>
        <taxon>Actinomycetes</taxon>
        <taxon>Frankiales</taxon>
        <taxon>environmental samples</taxon>
    </lineage>
</organism>
<dbReference type="InterPro" id="IPR011701">
    <property type="entry name" value="MFS"/>
</dbReference>
<feature type="transmembrane region" description="Helical" evidence="5">
    <location>
        <begin position="68"/>
        <end position="87"/>
    </location>
</feature>
<evidence type="ECO:0000256" key="3">
    <source>
        <dbReference type="ARBA" id="ARBA00022989"/>
    </source>
</evidence>
<accession>A0A6J4M0P2</accession>
<dbReference type="PROSITE" id="PS50850">
    <property type="entry name" value="MFS"/>
    <property type="match status" value="1"/>
</dbReference>
<keyword evidence="2 5" id="KW-0812">Transmembrane</keyword>
<feature type="transmembrane region" description="Helical" evidence="5">
    <location>
        <begin position="266"/>
        <end position="284"/>
    </location>
</feature>
<feature type="transmembrane region" description="Helical" evidence="5">
    <location>
        <begin position="234"/>
        <end position="254"/>
    </location>
</feature>
<feature type="transmembrane region" description="Helical" evidence="5">
    <location>
        <begin position="290"/>
        <end position="309"/>
    </location>
</feature>
<dbReference type="GO" id="GO:0005886">
    <property type="term" value="C:plasma membrane"/>
    <property type="evidence" value="ECO:0007669"/>
    <property type="project" value="UniProtKB-SubCell"/>
</dbReference>
<dbReference type="Pfam" id="PF07690">
    <property type="entry name" value="MFS_1"/>
    <property type="match status" value="1"/>
</dbReference>
<dbReference type="GO" id="GO:0022857">
    <property type="term" value="F:transmembrane transporter activity"/>
    <property type="evidence" value="ECO:0007669"/>
    <property type="project" value="InterPro"/>
</dbReference>
<dbReference type="Gene3D" id="1.20.1250.20">
    <property type="entry name" value="MFS general substrate transporter like domains"/>
    <property type="match status" value="1"/>
</dbReference>
<dbReference type="PANTHER" id="PTHR23514:SF13">
    <property type="entry name" value="INNER MEMBRANE PROTEIN YBJJ"/>
    <property type="match status" value="1"/>
</dbReference>
<comment type="subcellular location">
    <subcellularLocation>
        <location evidence="1">Cell membrane</location>
        <topology evidence="1">Multi-pass membrane protein</topology>
    </subcellularLocation>
</comment>
<evidence type="ECO:0000256" key="1">
    <source>
        <dbReference type="ARBA" id="ARBA00004651"/>
    </source>
</evidence>
<feature type="domain" description="Major facilitator superfamily (MFS) profile" evidence="6">
    <location>
        <begin position="1"/>
        <end position="375"/>
    </location>
</feature>
<reference evidence="7" key="1">
    <citation type="submission" date="2020-02" db="EMBL/GenBank/DDBJ databases">
        <authorList>
            <person name="Meier V. D."/>
        </authorList>
    </citation>
    <scope>NUCLEOTIDE SEQUENCE</scope>
    <source>
        <strain evidence="7">AVDCRST_MAG07</strain>
    </source>
</reference>
<protein>
    <recommendedName>
        <fullName evidence="6">Major facilitator superfamily (MFS) profile domain-containing protein</fullName>
    </recommendedName>
</protein>
<feature type="transmembrane region" description="Helical" evidence="5">
    <location>
        <begin position="330"/>
        <end position="349"/>
    </location>
</feature>
<keyword evidence="4 5" id="KW-0472">Membrane</keyword>
<dbReference type="EMBL" id="CADCUB010000131">
    <property type="protein sequence ID" value="CAA9347180.1"/>
    <property type="molecule type" value="Genomic_DNA"/>
</dbReference>
<feature type="transmembrane region" description="Helical" evidence="5">
    <location>
        <begin position="93"/>
        <end position="114"/>
    </location>
</feature>
<dbReference type="InterPro" id="IPR020846">
    <property type="entry name" value="MFS_dom"/>
</dbReference>
<name>A0A6J4M0P2_9ACTN</name>
<proteinExistence type="predicted"/>
<evidence type="ECO:0000256" key="4">
    <source>
        <dbReference type="ARBA" id="ARBA00023136"/>
    </source>
</evidence>
<evidence type="ECO:0000259" key="6">
    <source>
        <dbReference type="PROSITE" id="PS50850"/>
    </source>
</evidence>
<feature type="transmembrane region" description="Helical" evidence="5">
    <location>
        <begin position="197"/>
        <end position="214"/>
    </location>
</feature>
<dbReference type="AlphaFoldDB" id="A0A6J4M0P2"/>
<feature type="transmembrane region" description="Helical" evidence="5">
    <location>
        <begin position="355"/>
        <end position="373"/>
    </location>
</feature>
<dbReference type="PANTHER" id="PTHR23514">
    <property type="entry name" value="BYPASS OF STOP CODON PROTEIN 6"/>
    <property type="match status" value="1"/>
</dbReference>
<evidence type="ECO:0000256" key="5">
    <source>
        <dbReference type="SAM" id="Phobius"/>
    </source>
</evidence>
<feature type="transmembrane region" description="Helical" evidence="5">
    <location>
        <begin position="155"/>
        <end position="177"/>
    </location>
</feature>
<sequence>MRTAAASYSAFAAFGAFWGTWGAALPALRSAAGVEEAELGAALLFVGLGALPAMLLTGRLVDRFGTRTAGWLLLSLALAGLLMTATARDLPTLAAGMALVGATSGAADVAANALAGLAEQRSGRRVITLAHGVFSSFVVIGSLGTGALRAAGAEVLTLFAAAAALMAVAGAMVLVLADGPAPAAPPRSGRRRDSARLALPLVAVGLIGALAFAAENAHQSWSALFLTDELGAGAGLSAVAPATFAGSAAVTRFAAGVLTRVPPDRLLLGGAGVALLGTLLVSAAPNVPSALAGLSLAAAGTSVLFPTLLSRATRDVPESRRGRATSAIATTAYLGFVLGPVYVGVLAGAVGLRGAMAGVALLLAAFALLALPVTRRAARATAAAEGRGVPLASR</sequence>
<keyword evidence="3 5" id="KW-1133">Transmembrane helix</keyword>
<feature type="transmembrane region" description="Helical" evidence="5">
    <location>
        <begin position="41"/>
        <end position="61"/>
    </location>
</feature>